<accession>A0A7K0DEY4</accession>
<dbReference type="Proteomes" id="UP000438448">
    <property type="component" value="Unassembled WGS sequence"/>
</dbReference>
<dbReference type="Gene3D" id="3.40.1620.10">
    <property type="entry name" value="YefM-like domain"/>
    <property type="match status" value="1"/>
</dbReference>
<evidence type="ECO:0000256" key="1">
    <source>
        <dbReference type="ARBA" id="ARBA00009981"/>
    </source>
</evidence>
<dbReference type="InterPro" id="IPR006442">
    <property type="entry name" value="Antitoxin_Phd/YefM"/>
</dbReference>
<dbReference type="InterPro" id="IPR036165">
    <property type="entry name" value="YefM-like_sf"/>
</dbReference>
<comment type="caution">
    <text evidence="3">The sequence shown here is derived from an EMBL/GenBank/DDBJ whole genome shotgun (WGS) entry which is preliminary data.</text>
</comment>
<organism evidence="3 4">
    <name type="scientific">Nocardia macrotermitis</name>
    <dbReference type="NCBI Taxonomy" id="2585198"/>
    <lineage>
        <taxon>Bacteria</taxon>
        <taxon>Bacillati</taxon>
        <taxon>Actinomycetota</taxon>
        <taxon>Actinomycetes</taxon>
        <taxon>Mycobacteriales</taxon>
        <taxon>Nocardiaceae</taxon>
        <taxon>Nocardia</taxon>
    </lineage>
</organism>
<dbReference type="AlphaFoldDB" id="A0A7K0DEY4"/>
<keyword evidence="4" id="KW-1185">Reference proteome</keyword>
<dbReference type="Pfam" id="PF02604">
    <property type="entry name" value="PhdYeFM_antitox"/>
    <property type="match status" value="1"/>
</dbReference>
<sequence>MAIVIVSEARATLPDLLDRVERGEEITITRHGQAVATLVRPDVLVTRRADTAFAQADHLRDVLEQGRKAALTDLPGMDPARAEALVEDVRSSRDAR</sequence>
<dbReference type="NCBIfam" id="TIGR01552">
    <property type="entry name" value="phd_fam"/>
    <property type="match status" value="1"/>
</dbReference>
<reference evidence="3 4" key="1">
    <citation type="submission" date="2019-10" db="EMBL/GenBank/DDBJ databases">
        <title>Nocardia macrotermitis sp. nov. and Nocardia aurantia sp. nov., isolated from the gut of fungus growing-termite Macrotermes natalensis.</title>
        <authorList>
            <person name="Benndorf R."/>
            <person name="Schwitalla J."/>
            <person name="Martin K."/>
            <person name="De Beer W."/>
            <person name="Kaster A.-K."/>
            <person name="Vollmers J."/>
            <person name="Poulsen M."/>
            <person name="Beemelmanns C."/>
        </authorList>
    </citation>
    <scope>NUCLEOTIDE SEQUENCE [LARGE SCALE GENOMIC DNA]</scope>
    <source>
        <strain evidence="3 4">RB20</strain>
    </source>
</reference>
<dbReference type="EMBL" id="WEGK01000030">
    <property type="protein sequence ID" value="MQY24277.1"/>
    <property type="molecule type" value="Genomic_DNA"/>
</dbReference>
<gene>
    <name evidence="3" type="ORF">NRB20_74120</name>
</gene>
<dbReference type="SUPFAM" id="SSF143120">
    <property type="entry name" value="YefM-like"/>
    <property type="match status" value="1"/>
</dbReference>
<comment type="similarity">
    <text evidence="1 2">Belongs to the phD/YefM antitoxin family.</text>
</comment>
<dbReference type="RefSeq" id="WP_153416011.1">
    <property type="nucleotide sequence ID" value="NZ_WEGK01000030.1"/>
</dbReference>
<evidence type="ECO:0000313" key="3">
    <source>
        <dbReference type="EMBL" id="MQY24277.1"/>
    </source>
</evidence>
<protein>
    <recommendedName>
        <fullName evidence="2">Antitoxin</fullName>
    </recommendedName>
</protein>
<evidence type="ECO:0000256" key="2">
    <source>
        <dbReference type="RuleBase" id="RU362080"/>
    </source>
</evidence>
<proteinExistence type="inferred from homology"/>
<evidence type="ECO:0000313" key="4">
    <source>
        <dbReference type="Proteomes" id="UP000438448"/>
    </source>
</evidence>
<comment type="function">
    <text evidence="2">Antitoxin component of a type II toxin-antitoxin (TA) system.</text>
</comment>
<dbReference type="OrthoDB" id="557859at2"/>
<name>A0A7K0DEY4_9NOCA</name>